<evidence type="ECO:0000256" key="1">
    <source>
        <dbReference type="SAM" id="MobiDB-lite"/>
    </source>
</evidence>
<protein>
    <submittedName>
        <fullName evidence="2">Uncharacterized protein</fullName>
    </submittedName>
</protein>
<evidence type="ECO:0000313" key="3">
    <source>
        <dbReference type="Proteomes" id="UP000573603"/>
    </source>
</evidence>
<dbReference type="Proteomes" id="UP000573603">
    <property type="component" value="Unassembled WGS sequence"/>
</dbReference>
<dbReference type="AlphaFoldDB" id="A0A8H5DMF3"/>
<proteinExistence type="predicted"/>
<reference evidence="2 3" key="1">
    <citation type="journal article" date="2020" name="BMC Genomics">
        <title>Correction to: Identification and distribution of gene clusters required for synthesis of sphingolipid metabolism inhibitors in diverse species of the filamentous fungus Fusarium.</title>
        <authorList>
            <person name="Kim H.S."/>
            <person name="Lohmar J.M."/>
            <person name="Busman M."/>
            <person name="Brown D.W."/>
            <person name="Naumann T.A."/>
            <person name="Divon H.H."/>
            <person name="Lysoe E."/>
            <person name="Uhlig S."/>
            <person name="Proctor R.H."/>
        </authorList>
    </citation>
    <scope>NUCLEOTIDE SEQUENCE [LARGE SCALE GENOMIC DNA]</scope>
    <source>
        <strain evidence="2 3">NRRL 25214</strain>
    </source>
</reference>
<organism evidence="2 3">
    <name type="scientific">Fusarium anthophilum</name>
    <dbReference type="NCBI Taxonomy" id="48485"/>
    <lineage>
        <taxon>Eukaryota</taxon>
        <taxon>Fungi</taxon>
        <taxon>Dikarya</taxon>
        <taxon>Ascomycota</taxon>
        <taxon>Pezizomycotina</taxon>
        <taxon>Sordariomycetes</taxon>
        <taxon>Hypocreomycetidae</taxon>
        <taxon>Hypocreales</taxon>
        <taxon>Nectriaceae</taxon>
        <taxon>Fusarium</taxon>
        <taxon>Fusarium fujikuroi species complex</taxon>
    </lineage>
</organism>
<evidence type="ECO:0000313" key="2">
    <source>
        <dbReference type="EMBL" id="KAF5228725.1"/>
    </source>
</evidence>
<comment type="caution">
    <text evidence="2">The sequence shown here is derived from an EMBL/GenBank/DDBJ whole genome shotgun (WGS) entry which is preliminary data.</text>
</comment>
<accession>A0A8H5DMF3</accession>
<dbReference type="EMBL" id="JABEVY010000631">
    <property type="protein sequence ID" value="KAF5228725.1"/>
    <property type="molecule type" value="Genomic_DNA"/>
</dbReference>
<feature type="region of interest" description="Disordered" evidence="1">
    <location>
        <begin position="287"/>
        <end position="325"/>
    </location>
</feature>
<feature type="compositionally biased region" description="Basic and acidic residues" evidence="1">
    <location>
        <begin position="300"/>
        <end position="316"/>
    </location>
</feature>
<name>A0A8H5DMF3_9HYPO</name>
<keyword evidence="3" id="KW-1185">Reference proteome</keyword>
<gene>
    <name evidence="2" type="ORF">FANTH_14418</name>
</gene>
<sequence>MSDLSGPNTDFAKLETTIVVARTNQDIVSKLKNPDKTLMSIDDIGSAGDQRTFPTSPTAEKGVMLDDVQIAGSLAKTANPGDPISTAQKAGWYSGVGPDNMQFSDRITAAINKAKVRLSTADPAAWATMTPSEWELTIRNDWEFQRDGQAITKDLFVEDIVKQFSDELPSMTGFGSLLPGDQYILIDGLAKTEILDVIGAIDGGLVSATIRYATVEAAVHDITLAQVMAQIDNVNNGVAAAQTILKAKQDALIAQKDKLSQDGIDLQDAEIKKDQNDIDKLNQQKAEFQDVRQMQSDPQHSADRNKEARNGIDNARRIITNSGEV</sequence>